<keyword evidence="2" id="KW-1133">Transmembrane helix</keyword>
<protein>
    <submittedName>
        <fullName evidence="3">OLC1v1004754C1</fullName>
    </submittedName>
</protein>
<evidence type="ECO:0000313" key="4">
    <source>
        <dbReference type="Proteomes" id="UP001161247"/>
    </source>
</evidence>
<organism evidence="3 4">
    <name type="scientific">Oldenlandia corymbosa var. corymbosa</name>
    <dbReference type="NCBI Taxonomy" id="529605"/>
    <lineage>
        <taxon>Eukaryota</taxon>
        <taxon>Viridiplantae</taxon>
        <taxon>Streptophyta</taxon>
        <taxon>Embryophyta</taxon>
        <taxon>Tracheophyta</taxon>
        <taxon>Spermatophyta</taxon>
        <taxon>Magnoliopsida</taxon>
        <taxon>eudicotyledons</taxon>
        <taxon>Gunneridae</taxon>
        <taxon>Pentapetalae</taxon>
        <taxon>asterids</taxon>
        <taxon>lamiids</taxon>
        <taxon>Gentianales</taxon>
        <taxon>Rubiaceae</taxon>
        <taxon>Rubioideae</taxon>
        <taxon>Spermacoceae</taxon>
        <taxon>Hedyotis-Oldenlandia complex</taxon>
        <taxon>Oldenlandia</taxon>
    </lineage>
</organism>
<keyword evidence="4" id="KW-1185">Reference proteome</keyword>
<accession>A0AAV1DDS5</accession>
<sequence>MNSDSYAIAIDHSHGRQQQNNSPSVSSSYWDEEVTRDGQTMPTRCRACVTTIAVVLIVALATTLLAVIIYEASKYNTISHDVRETRFQVDAISFSPISSSPSANWTIGISAVNLAPKSFASFRNVEVWVWYDAYDKKVRWTWNSHMLLATADVEDFGLAPLQHTNISDIHAAALLESPVARAIADDIRTRRREWDDGRLRFGVSIRFNAMYRDRDVTSYITSKARCGDLRFRPSPTQQNTFIADTPKHCRVGHVREEEYSG</sequence>
<evidence type="ECO:0000313" key="3">
    <source>
        <dbReference type="EMBL" id="CAI9105753.1"/>
    </source>
</evidence>
<evidence type="ECO:0000256" key="1">
    <source>
        <dbReference type="SAM" id="MobiDB-lite"/>
    </source>
</evidence>
<evidence type="ECO:0000256" key="2">
    <source>
        <dbReference type="SAM" id="Phobius"/>
    </source>
</evidence>
<proteinExistence type="predicted"/>
<dbReference type="AlphaFoldDB" id="A0AAV1DDS5"/>
<name>A0AAV1DDS5_OLDCO</name>
<dbReference type="EMBL" id="OX459122">
    <property type="protein sequence ID" value="CAI9105753.1"/>
    <property type="molecule type" value="Genomic_DNA"/>
</dbReference>
<keyword evidence="2" id="KW-0472">Membrane</keyword>
<keyword evidence="2" id="KW-0812">Transmembrane</keyword>
<feature type="region of interest" description="Disordered" evidence="1">
    <location>
        <begin position="10"/>
        <end position="33"/>
    </location>
</feature>
<feature type="transmembrane region" description="Helical" evidence="2">
    <location>
        <begin position="47"/>
        <end position="70"/>
    </location>
</feature>
<dbReference type="Proteomes" id="UP001161247">
    <property type="component" value="Chromosome 5"/>
</dbReference>
<gene>
    <name evidence="3" type="ORF">OLC1_LOCUS14381</name>
</gene>
<feature type="compositionally biased region" description="Low complexity" evidence="1">
    <location>
        <begin position="17"/>
        <end position="28"/>
    </location>
</feature>
<reference evidence="3" key="1">
    <citation type="submission" date="2023-03" db="EMBL/GenBank/DDBJ databases">
        <authorList>
            <person name="Julca I."/>
        </authorList>
    </citation>
    <scope>NUCLEOTIDE SEQUENCE</scope>
</reference>